<comment type="similarity">
    <text evidence="3">Belongs to the flavodoxin family.</text>
</comment>
<evidence type="ECO:0000256" key="1">
    <source>
        <dbReference type="ARBA" id="ARBA00001917"/>
    </source>
</evidence>
<evidence type="ECO:0000256" key="4">
    <source>
        <dbReference type="ARBA" id="ARBA00022448"/>
    </source>
</evidence>
<evidence type="ECO:0000256" key="3">
    <source>
        <dbReference type="ARBA" id="ARBA00005267"/>
    </source>
</evidence>
<evidence type="ECO:0000256" key="5">
    <source>
        <dbReference type="ARBA" id="ARBA00022630"/>
    </source>
</evidence>
<feature type="domain" description="Flavodoxin-like" evidence="8">
    <location>
        <begin position="3"/>
        <end position="140"/>
    </location>
</feature>
<evidence type="ECO:0000256" key="7">
    <source>
        <dbReference type="ARBA" id="ARBA00022982"/>
    </source>
</evidence>
<keyword evidence="4" id="KW-0813">Transport</keyword>
<dbReference type="Proteomes" id="UP001601058">
    <property type="component" value="Unassembled WGS sequence"/>
</dbReference>
<proteinExistence type="inferred from homology"/>
<protein>
    <submittedName>
        <fullName evidence="9">Flavodoxin domain-containing protein</fullName>
    </submittedName>
</protein>
<dbReference type="EMBL" id="JBIACJ010000002">
    <property type="protein sequence ID" value="MFE8695895.1"/>
    <property type="molecule type" value="Genomic_DNA"/>
</dbReference>
<dbReference type="SUPFAM" id="SSF52218">
    <property type="entry name" value="Flavoproteins"/>
    <property type="match status" value="1"/>
</dbReference>
<dbReference type="Gene3D" id="3.40.50.360">
    <property type="match status" value="1"/>
</dbReference>
<evidence type="ECO:0000313" key="10">
    <source>
        <dbReference type="Proteomes" id="UP001601058"/>
    </source>
</evidence>
<evidence type="ECO:0000256" key="6">
    <source>
        <dbReference type="ARBA" id="ARBA00022643"/>
    </source>
</evidence>
<dbReference type="Pfam" id="PF00258">
    <property type="entry name" value="Flavodoxin_1"/>
    <property type="match status" value="1"/>
</dbReference>
<dbReference type="PROSITE" id="PS50902">
    <property type="entry name" value="FLAVODOXIN_LIKE"/>
    <property type="match status" value="1"/>
</dbReference>
<dbReference type="InterPro" id="IPR029039">
    <property type="entry name" value="Flavoprotein-like_sf"/>
</dbReference>
<evidence type="ECO:0000259" key="8">
    <source>
        <dbReference type="PROSITE" id="PS50902"/>
    </source>
</evidence>
<evidence type="ECO:0000313" key="9">
    <source>
        <dbReference type="EMBL" id="MFE8695895.1"/>
    </source>
</evidence>
<evidence type="ECO:0000256" key="2">
    <source>
        <dbReference type="ARBA" id="ARBA00003297"/>
    </source>
</evidence>
<reference evidence="9 10" key="1">
    <citation type="submission" date="2024-08" db="EMBL/GenBank/DDBJ databases">
        <title>Two novel Cytobacillus novel species.</title>
        <authorList>
            <person name="Liu G."/>
        </authorList>
    </citation>
    <scope>NUCLEOTIDE SEQUENCE [LARGE SCALE GENOMIC DNA]</scope>
    <source>
        <strain evidence="9 10">FJAT-53684</strain>
    </source>
</reference>
<keyword evidence="10" id="KW-1185">Reference proteome</keyword>
<dbReference type="InterPro" id="IPR008254">
    <property type="entry name" value="Flavodoxin/NO_synth"/>
</dbReference>
<dbReference type="InterPro" id="IPR050619">
    <property type="entry name" value="Flavodoxin"/>
</dbReference>
<dbReference type="PANTHER" id="PTHR42809:SF1">
    <property type="entry name" value="FLAVODOXIN 1"/>
    <property type="match status" value="1"/>
</dbReference>
<organism evidence="9 10">
    <name type="scientific">Cytobacillus mangrovibacter</name>
    <dbReference type="NCBI Taxonomy" id="3299024"/>
    <lineage>
        <taxon>Bacteria</taxon>
        <taxon>Bacillati</taxon>
        <taxon>Bacillota</taxon>
        <taxon>Bacilli</taxon>
        <taxon>Bacillales</taxon>
        <taxon>Bacillaceae</taxon>
        <taxon>Cytobacillus</taxon>
    </lineage>
</organism>
<dbReference type="PANTHER" id="PTHR42809">
    <property type="entry name" value="FLAVODOXIN 2"/>
    <property type="match status" value="1"/>
</dbReference>
<comment type="caution">
    <text evidence="9">The sequence shown here is derived from an EMBL/GenBank/DDBJ whole genome shotgun (WGS) entry which is preliminary data.</text>
</comment>
<keyword evidence="7" id="KW-0249">Electron transport</keyword>
<comment type="cofactor">
    <cofactor evidence="1">
        <name>FMN</name>
        <dbReference type="ChEBI" id="CHEBI:58210"/>
    </cofactor>
</comment>
<name>A0ABW6JYR3_9BACI</name>
<accession>A0ABW6JYR3</accession>
<keyword evidence="5" id="KW-0285">Flavoprotein</keyword>
<sequence length="152" mass="17564">MKIGIIYTSVSGNTKELALLIHMLFKKENIAVHLYRVEEFSLNYLDEYDAIAIGTYTWGDGEIPFEMEPLYKAFEKRERKTVVTGIFGTGDSFYPHYCGAVDRFRDLLKVNTNLAVTLKVELLPQIQDIAQCEKFVDLFIKRINSSLKDYCF</sequence>
<keyword evidence="6" id="KW-0288">FMN</keyword>
<comment type="function">
    <text evidence="2">Low-potential electron donor to a number of redox enzymes.</text>
</comment>
<dbReference type="RefSeq" id="WP_389216794.1">
    <property type="nucleotide sequence ID" value="NZ_JBIACJ010000002.1"/>
</dbReference>
<gene>
    <name evidence="9" type="ORF">ACFYKT_05885</name>
</gene>